<dbReference type="Proteomes" id="UP001363035">
    <property type="component" value="Unassembled WGS sequence"/>
</dbReference>
<keyword evidence="3" id="KW-1185">Reference proteome</keyword>
<dbReference type="EMBL" id="JAYLLN010000038">
    <property type="protein sequence ID" value="MEI5985939.1"/>
    <property type="molecule type" value="Genomic_DNA"/>
</dbReference>
<gene>
    <name evidence="2" type="ORF">VJ786_13620</name>
</gene>
<organism evidence="2 3">
    <name type="scientific">Sphingobacterium tenebrionis</name>
    <dbReference type="NCBI Taxonomy" id="3111775"/>
    <lineage>
        <taxon>Bacteria</taxon>
        <taxon>Pseudomonadati</taxon>
        <taxon>Bacteroidota</taxon>
        <taxon>Sphingobacteriia</taxon>
        <taxon>Sphingobacteriales</taxon>
        <taxon>Sphingobacteriaceae</taxon>
        <taxon>Sphingobacterium</taxon>
    </lineage>
</organism>
<dbReference type="InterPro" id="IPR041519">
    <property type="entry name" value="HEPN_RiboL-PSP"/>
</dbReference>
<evidence type="ECO:0000313" key="3">
    <source>
        <dbReference type="Proteomes" id="UP001363035"/>
    </source>
</evidence>
<name>A0ABU8I939_9SPHI</name>
<accession>A0ABU8I939</accession>
<dbReference type="RefSeq" id="WP_336557893.1">
    <property type="nucleotide sequence ID" value="NZ_JAYLLN010000038.1"/>
</dbReference>
<sequence length="235" mass="26450">MGIALDKFKESIELTISLRKIETEKYARNRQADQPFKMGLRGGAAVLMVASFEFYIRRLFEENIARLNTSPPTIDLQKLPDNLKVKIVFDGLNAPMKGPKYGSTTQKVDRIDSVLTACRHLIGEHINPATFSDTNSNPNGDTVKTKFKEVGLPDIFNIIKTDFETKWGNAVAATFIEDKLNEIVNVRHVVAHTADTLNITKASQKEAIKFLKILAELLDKEFDKHIKHLLVTAKK</sequence>
<reference evidence="2 3" key="1">
    <citation type="submission" date="2024-01" db="EMBL/GenBank/DDBJ databases">
        <title>Sphingobacterium tenebrionis sp. nov., a novel endophyte isolated from tenebrio molitor intestines.</title>
        <authorList>
            <person name="Zhang C."/>
        </authorList>
    </citation>
    <scope>NUCLEOTIDE SEQUENCE [LARGE SCALE GENOMIC DNA]</scope>
    <source>
        <strain evidence="2 3">PU5-4</strain>
    </source>
</reference>
<protein>
    <submittedName>
        <fullName evidence="2">HEPN domain-containing protein</fullName>
    </submittedName>
</protein>
<comment type="caution">
    <text evidence="2">The sequence shown here is derived from an EMBL/GenBank/DDBJ whole genome shotgun (WGS) entry which is preliminary data.</text>
</comment>
<dbReference type="Pfam" id="PF18735">
    <property type="entry name" value="HEPN_RiboL-PSP"/>
    <property type="match status" value="1"/>
</dbReference>
<evidence type="ECO:0000313" key="2">
    <source>
        <dbReference type="EMBL" id="MEI5985939.1"/>
    </source>
</evidence>
<proteinExistence type="predicted"/>
<feature type="domain" description="RiboL-PSP-HEPN" evidence="1">
    <location>
        <begin position="18"/>
        <end position="222"/>
    </location>
</feature>
<evidence type="ECO:0000259" key="1">
    <source>
        <dbReference type="Pfam" id="PF18735"/>
    </source>
</evidence>